<comment type="subcellular location">
    <subcellularLocation>
        <location evidence="1">Nucleus</location>
    </subcellularLocation>
</comment>
<keyword evidence="4 7" id="KW-0863">Zinc-finger</keyword>
<evidence type="ECO:0000313" key="10">
    <source>
        <dbReference type="EMBL" id="CAD2218519.1"/>
    </source>
</evidence>
<dbReference type="GO" id="GO:0008270">
    <property type="term" value="F:zinc ion binding"/>
    <property type="evidence" value="ECO:0007669"/>
    <property type="project" value="UniProtKB-KW"/>
</dbReference>
<dbReference type="InterPro" id="IPR036236">
    <property type="entry name" value="Znf_C2H2_sf"/>
</dbReference>
<evidence type="ECO:0000256" key="4">
    <source>
        <dbReference type="ARBA" id="ARBA00022771"/>
    </source>
</evidence>
<dbReference type="InterPro" id="IPR039999">
    <property type="entry name" value="LYAR"/>
</dbReference>
<keyword evidence="6" id="KW-0539">Nucleus</keyword>
<dbReference type="GO" id="GO:0006364">
    <property type="term" value="P:rRNA processing"/>
    <property type="evidence" value="ECO:0007669"/>
    <property type="project" value="TreeGrafter"/>
</dbReference>
<evidence type="ECO:0000256" key="1">
    <source>
        <dbReference type="ARBA" id="ARBA00004123"/>
    </source>
</evidence>
<organism evidence="10 11">
    <name type="scientific">Angomonas deanei</name>
    <dbReference type="NCBI Taxonomy" id="59799"/>
    <lineage>
        <taxon>Eukaryota</taxon>
        <taxon>Discoba</taxon>
        <taxon>Euglenozoa</taxon>
        <taxon>Kinetoplastea</taxon>
        <taxon>Metakinetoplastina</taxon>
        <taxon>Trypanosomatida</taxon>
        <taxon>Trypanosomatidae</taxon>
        <taxon>Strigomonadinae</taxon>
        <taxon>Angomonas</taxon>
    </lineage>
</organism>
<keyword evidence="11" id="KW-1185">Reference proteome</keyword>
<evidence type="ECO:0000256" key="2">
    <source>
        <dbReference type="ARBA" id="ARBA00022723"/>
    </source>
</evidence>
<keyword evidence="2" id="KW-0479">Metal-binding</keyword>
<dbReference type="PANTHER" id="PTHR13100:SF10">
    <property type="entry name" value="CELL GROWTH-REGULATING NUCLEOLAR PROTEIN"/>
    <property type="match status" value="1"/>
</dbReference>
<accession>A0A7G2CG75</accession>
<keyword evidence="5" id="KW-0862">Zinc</keyword>
<protein>
    <submittedName>
        <fullName evidence="10">LYAR-type C2HC zinc finger containing protein, putative</fullName>
    </submittedName>
</protein>
<dbReference type="InterPro" id="IPR014898">
    <property type="entry name" value="Znf_C2H2_LYAR"/>
</dbReference>
<name>A0A7G2CG75_9TRYP</name>
<dbReference type="Gene3D" id="3.30.1490.490">
    <property type="match status" value="1"/>
</dbReference>
<proteinExistence type="predicted"/>
<evidence type="ECO:0000256" key="7">
    <source>
        <dbReference type="PROSITE-ProRule" id="PRU01145"/>
    </source>
</evidence>
<feature type="compositionally biased region" description="Basic and acidic residues" evidence="8">
    <location>
        <begin position="98"/>
        <end position="112"/>
    </location>
</feature>
<feature type="region of interest" description="Disordered" evidence="8">
    <location>
        <begin position="60"/>
        <end position="139"/>
    </location>
</feature>
<keyword evidence="3" id="KW-0677">Repeat</keyword>
<gene>
    <name evidence="10" type="ORF">ADEAN_000600800</name>
</gene>
<evidence type="ECO:0000313" key="11">
    <source>
        <dbReference type="Proteomes" id="UP000515908"/>
    </source>
</evidence>
<dbReference type="Proteomes" id="UP000515908">
    <property type="component" value="Chromosome 11"/>
</dbReference>
<dbReference type="AlphaFoldDB" id="A0A7G2CG75"/>
<dbReference type="PROSITE" id="PS51804">
    <property type="entry name" value="ZF_C2HC_LYAR"/>
    <property type="match status" value="1"/>
</dbReference>
<evidence type="ECO:0000256" key="6">
    <source>
        <dbReference type="ARBA" id="ARBA00023242"/>
    </source>
</evidence>
<dbReference type="GO" id="GO:0005730">
    <property type="term" value="C:nucleolus"/>
    <property type="evidence" value="ECO:0007669"/>
    <property type="project" value="TreeGrafter"/>
</dbReference>
<feature type="domain" description="Zinc finger C2H2 LYAR-type" evidence="9">
    <location>
        <begin position="30"/>
        <end position="57"/>
    </location>
</feature>
<dbReference type="GO" id="GO:0000122">
    <property type="term" value="P:negative regulation of transcription by RNA polymerase II"/>
    <property type="evidence" value="ECO:0007669"/>
    <property type="project" value="TreeGrafter"/>
</dbReference>
<dbReference type="SUPFAM" id="SSF57667">
    <property type="entry name" value="beta-beta-alpha zinc fingers"/>
    <property type="match status" value="2"/>
</dbReference>
<evidence type="ECO:0000256" key="3">
    <source>
        <dbReference type="ARBA" id="ARBA00022737"/>
    </source>
</evidence>
<feature type="compositionally biased region" description="Basic and acidic residues" evidence="8">
    <location>
        <begin position="122"/>
        <end position="134"/>
    </location>
</feature>
<dbReference type="EMBL" id="LR877155">
    <property type="protein sequence ID" value="CAD2218519.1"/>
    <property type="molecule type" value="Genomic_DNA"/>
</dbReference>
<evidence type="ECO:0000256" key="8">
    <source>
        <dbReference type="SAM" id="MobiDB-lite"/>
    </source>
</evidence>
<sequence>MVSFTCGNCQDVIKKPKVLSHSLQCHSNLFICVDCMMEFDTESVKGHTSCVTEVQKYQGKWKPPTKNSEFVKEKNDFLQRPPKMNLSDLDTSSDDDDDKKTKNNNQKKEESKKRKREEEEEAVQKEKSPEENENKKKKKHYSPLLLPVSTADTAAYLVPSFPLTEESSLLPVVQDLLETAGGSLSEKELARQLVACYTKKISKQLRQSVVQEMKERRVIKIGDDGVCTAGKQLKELNK</sequence>
<evidence type="ECO:0000259" key="9">
    <source>
        <dbReference type="Pfam" id="PF08790"/>
    </source>
</evidence>
<dbReference type="Pfam" id="PF08790">
    <property type="entry name" value="zf-LYAR"/>
    <property type="match status" value="1"/>
</dbReference>
<reference evidence="10 11" key="1">
    <citation type="submission" date="2020-08" db="EMBL/GenBank/DDBJ databases">
        <authorList>
            <person name="Newling K."/>
            <person name="Davey J."/>
            <person name="Forrester S."/>
        </authorList>
    </citation>
    <scope>NUCLEOTIDE SEQUENCE [LARGE SCALE GENOMIC DNA]</scope>
    <source>
        <strain evidence="11">Crithidia deanei Carvalho (ATCC PRA-265)</strain>
    </source>
</reference>
<evidence type="ECO:0000256" key="5">
    <source>
        <dbReference type="ARBA" id="ARBA00022833"/>
    </source>
</evidence>
<dbReference type="VEuPathDB" id="TriTrypDB:ADEAN_000600800"/>
<dbReference type="GO" id="GO:0003677">
    <property type="term" value="F:DNA binding"/>
    <property type="evidence" value="ECO:0007669"/>
    <property type="project" value="InterPro"/>
</dbReference>
<dbReference type="PANTHER" id="PTHR13100">
    <property type="entry name" value="CELL GROWTH-REGULATING NUCLEOLAR PROTEIN LYAR"/>
    <property type="match status" value="1"/>
</dbReference>